<dbReference type="InterPro" id="IPR002130">
    <property type="entry name" value="Cyclophilin-type_PPIase_dom"/>
</dbReference>
<evidence type="ECO:0000313" key="3">
    <source>
        <dbReference type="EMBL" id="GMH82297.1"/>
    </source>
</evidence>
<proteinExistence type="predicted"/>
<protein>
    <recommendedName>
        <fullName evidence="2">PPIase cyclophilin-type domain-containing protein</fullName>
    </recommendedName>
</protein>
<feature type="compositionally biased region" description="Basic residues" evidence="1">
    <location>
        <begin position="337"/>
        <end position="347"/>
    </location>
</feature>
<dbReference type="SUPFAM" id="SSF50891">
    <property type="entry name" value="Cyclophilin-like"/>
    <property type="match status" value="2"/>
</dbReference>
<reference evidence="4" key="1">
    <citation type="journal article" date="2023" name="Commun. Biol.">
        <title>Genome analysis of Parmales, the sister group of diatoms, reveals the evolutionary specialization of diatoms from phago-mixotrophs to photoautotrophs.</title>
        <authorList>
            <person name="Ban H."/>
            <person name="Sato S."/>
            <person name="Yoshikawa S."/>
            <person name="Yamada K."/>
            <person name="Nakamura Y."/>
            <person name="Ichinomiya M."/>
            <person name="Sato N."/>
            <person name="Blanc-Mathieu R."/>
            <person name="Endo H."/>
            <person name="Kuwata A."/>
            <person name="Ogata H."/>
        </authorList>
    </citation>
    <scope>NUCLEOTIDE SEQUENCE [LARGE SCALE GENOMIC DNA]</scope>
    <source>
        <strain evidence="4">NIES 3699</strain>
    </source>
</reference>
<feature type="domain" description="PPIase cyclophilin-type" evidence="2">
    <location>
        <begin position="15"/>
        <end position="171"/>
    </location>
</feature>
<feature type="region of interest" description="Disordered" evidence="1">
    <location>
        <begin position="233"/>
        <end position="357"/>
    </location>
</feature>
<accession>A0A9W7B720</accession>
<dbReference type="EMBL" id="BRXX01000013">
    <property type="protein sequence ID" value="GMH82297.1"/>
    <property type="molecule type" value="Genomic_DNA"/>
</dbReference>
<feature type="compositionally biased region" description="Basic residues" evidence="1">
    <location>
        <begin position="296"/>
        <end position="305"/>
    </location>
</feature>
<dbReference type="Pfam" id="PF00160">
    <property type="entry name" value="Pro_isomerase"/>
    <property type="match status" value="1"/>
</dbReference>
<keyword evidence="4" id="KW-1185">Reference proteome</keyword>
<name>A0A9W7B720_9STRA</name>
<sequence length="414" mass="46167">MSASYSTLPPPTDTVTLHTSLGPLQISLFGTQCPQTIQIFHSLLNSKHYTSQQTKAVNDAPSFQSYLKARKVIVTKVKPQSYIQITNTSPSNQSSNLQSSSILPLTDPERHSRINHSKARGLVSFIPGTLSVIITLVADSNFDDMGLAPFGVVEGTTFFNLTRIQDVVLQGSEVVEEYAGDYGTVKSWDEEGRIVEVWVGEEREVYEGKDRDKVKKKKRKGVNDAGLLSFGDEEEEGEQDWKTKMKKKKKVKKEPKSEPKVDPSPEVDPSPAPALPSPEKKALSAPTTLVFEKKDKKEKREKKEKKAPPPPDFDSDSDGPKAPMSALEKMRQAYLSKSKKVRKSKPSKKSDSANLASLASFQNSLKTIKVVKEDREAYSGQVMTYKNENDDSDDDGDWRGTRFECTKHIDHSLR</sequence>
<organism evidence="3 4">
    <name type="scientific">Triparma verrucosa</name>
    <dbReference type="NCBI Taxonomy" id="1606542"/>
    <lineage>
        <taxon>Eukaryota</taxon>
        <taxon>Sar</taxon>
        <taxon>Stramenopiles</taxon>
        <taxon>Ochrophyta</taxon>
        <taxon>Bolidophyceae</taxon>
        <taxon>Parmales</taxon>
        <taxon>Triparmaceae</taxon>
        <taxon>Triparma</taxon>
    </lineage>
</organism>
<evidence type="ECO:0000256" key="1">
    <source>
        <dbReference type="SAM" id="MobiDB-lite"/>
    </source>
</evidence>
<comment type="caution">
    <text evidence="3">The sequence shown here is derived from an EMBL/GenBank/DDBJ whole genome shotgun (WGS) entry which is preliminary data.</text>
</comment>
<gene>
    <name evidence="3" type="ORF">TrVE_jg11838</name>
</gene>
<dbReference type="Gene3D" id="2.40.100.10">
    <property type="entry name" value="Cyclophilin-like"/>
    <property type="match status" value="1"/>
</dbReference>
<feature type="compositionally biased region" description="Basic and acidic residues" evidence="1">
    <location>
        <begin position="254"/>
        <end position="263"/>
    </location>
</feature>
<feature type="compositionally biased region" description="Pro residues" evidence="1">
    <location>
        <begin position="266"/>
        <end position="276"/>
    </location>
</feature>
<dbReference type="GO" id="GO:0003755">
    <property type="term" value="F:peptidyl-prolyl cis-trans isomerase activity"/>
    <property type="evidence" value="ECO:0007669"/>
    <property type="project" value="InterPro"/>
</dbReference>
<dbReference type="InterPro" id="IPR029000">
    <property type="entry name" value="Cyclophilin-like_dom_sf"/>
</dbReference>
<evidence type="ECO:0000259" key="2">
    <source>
        <dbReference type="Pfam" id="PF00160"/>
    </source>
</evidence>
<feature type="compositionally biased region" description="Basic residues" evidence="1">
    <location>
        <begin position="244"/>
        <end position="253"/>
    </location>
</feature>
<evidence type="ECO:0000313" key="4">
    <source>
        <dbReference type="Proteomes" id="UP001165160"/>
    </source>
</evidence>
<dbReference type="Proteomes" id="UP001165160">
    <property type="component" value="Unassembled WGS sequence"/>
</dbReference>
<dbReference type="AlphaFoldDB" id="A0A9W7B720"/>